<name>A0ACC3A957_9EURO</name>
<protein>
    <submittedName>
        <fullName evidence="1">Uncharacterized protein</fullName>
    </submittedName>
</protein>
<comment type="caution">
    <text evidence="1">The sequence shown here is derived from an EMBL/GenBank/DDBJ whole genome shotgun (WGS) entry which is preliminary data.</text>
</comment>
<dbReference type="Proteomes" id="UP001172386">
    <property type="component" value="Unassembled WGS sequence"/>
</dbReference>
<sequence>MVSNGMNKKVESDNGEPFPAQQLLILGLCRLAEPIAFISIVSYNFAMVKEIKGPESASFYAGLLVSAFAVAEASTAVIWGSLSDRIGRKPIILLGLTGTAISSLMLGFSKNYWFALLARLVGGLLNGNVAVMQTMVAEMVKNPKHEPRAYSIQPFAWSLGSVAGSALGGYASQPARFYPRFFSPDGLFGRYPYLLPNLIAAVCIFLAIIQASLFLEETNPRHNFEAACPEAEASDNEQDLIDERTPLQGRRKSAVDIIAPGKRRLSYVSGSTPIPNEPSFDVRRASFASIMSSKPEVHVVSLESALEDADEDIRSETSEVSAKVLTKPVIMWIAAIALMCYHQMAFISVFPVFLLDSPHQLNKLDLTGGLGFTVHDVGHYMAVNSCISLFIQAFVLPAFLGKFGVWKSILWLTLFCPIIDVAMPFITAVPKPGVAVYFAFALQAFCAIIIYPSLLITLKNVTPSRQALGKVNGLAVSASSGARTIAPPLIGIFYSTFGSAGAWWSCAIFAAFAITELCFVPRPKQNDEGTVTEESVSA</sequence>
<gene>
    <name evidence="1" type="ORF">H2198_004485</name>
</gene>
<dbReference type="EMBL" id="JAPDRQ010000068">
    <property type="protein sequence ID" value="KAJ9657127.1"/>
    <property type="molecule type" value="Genomic_DNA"/>
</dbReference>
<accession>A0ACC3A957</accession>
<evidence type="ECO:0000313" key="2">
    <source>
        <dbReference type="Proteomes" id="UP001172386"/>
    </source>
</evidence>
<reference evidence="1" key="1">
    <citation type="submission" date="2022-10" db="EMBL/GenBank/DDBJ databases">
        <title>Culturing micro-colonial fungi from biological soil crusts in the Mojave desert and describing Neophaeococcomyces mojavensis, and introducing the new genera and species Taxawa tesnikishii.</title>
        <authorList>
            <person name="Kurbessoian T."/>
            <person name="Stajich J.E."/>
        </authorList>
    </citation>
    <scope>NUCLEOTIDE SEQUENCE</scope>
    <source>
        <strain evidence="1">JES_112</strain>
    </source>
</reference>
<organism evidence="1 2">
    <name type="scientific">Neophaeococcomyces mojaviensis</name>
    <dbReference type="NCBI Taxonomy" id="3383035"/>
    <lineage>
        <taxon>Eukaryota</taxon>
        <taxon>Fungi</taxon>
        <taxon>Dikarya</taxon>
        <taxon>Ascomycota</taxon>
        <taxon>Pezizomycotina</taxon>
        <taxon>Eurotiomycetes</taxon>
        <taxon>Chaetothyriomycetidae</taxon>
        <taxon>Chaetothyriales</taxon>
        <taxon>Chaetothyriales incertae sedis</taxon>
        <taxon>Neophaeococcomyces</taxon>
    </lineage>
</organism>
<proteinExistence type="predicted"/>
<keyword evidence="2" id="KW-1185">Reference proteome</keyword>
<evidence type="ECO:0000313" key="1">
    <source>
        <dbReference type="EMBL" id="KAJ9657127.1"/>
    </source>
</evidence>